<gene>
    <name evidence="2" type="ORF">MCYG_05651</name>
</gene>
<dbReference type="AlphaFoldDB" id="C5FSH9"/>
<protein>
    <recommendedName>
        <fullName evidence="4">Alpha-ketoglutarate-dependent sulfonate dioxygenase</fullName>
    </recommendedName>
</protein>
<evidence type="ECO:0000313" key="2">
    <source>
        <dbReference type="EMBL" id="EEQ32832.1"/>
    </source>
</evidence>
<feature type="region of interest" description="Disordered" evidence="1">
    <location>
        <begin position="551"/>
        <end position="583"/>
    </location>
</feature>
<reference evidence="3" key="1">
    <citation type="journal article" date="2012" name="MBio">
        <title>Comparative genome analysis of Trichophyton rubrum and related dermatophytes reveals candidate genes involved in infection.</title>
        <authorList>
            <person name="Martinez D.A."/>
            <person name="Oliver B.G."/>
            <person name="Graeser Y."/>
            <person name="Goldberg J.M."/>
            <person name="Li W."/>
            <person name="Martinez-Rossi N.M."/>
            <person name="Monod M."/>
            <person name="Shelest E."/>
            <person name="Barton R.C."/>
            <person name="Birch E."/>
            <person name="Brakhage A.A."/>
            <person name="Chen Z."/>
            <person name="Gurr S.J."/>
            <person name="Heiman D."/>
            <person name="Heitman J."/>
            <person name="Kosti I."/>
            <person name="Rossi A."/>
            <person name="Saif S."/>
            <person name="Samalova M."/>
            <person name="Saunders C.W."/>
            <person name="Shea T."/>
            <person name="Summerbell R.C."/>
            <person name="Xu J."/>
            <person name="Young S."/>
            <person name="Zeng Q."/>
            <person name="Birren B.W."/>
            <person name="Cuomo C.A."/>
            <person name="White T.C."/>
        </authorList>
    </citation>
    <scope>NUCLEOTIDE SEQUENCE [LARGE SCALE GENOMIC DNA]</scope>
    <source>
        <strain evidence="3">ATCC MYA-4605 / CBS 113480</strain>
    </source>
</reference>
<dbReference type="VEuPathDB" id="FungiDB:MCYG_05651"/>
<dbReference type="GeneID" id="9227193"/>
<dbReference type="STRING" id="554155.C5FSH9"/>
<proteinExistence type="predicted"/>
<dbReference type="PANTHER" id="PTHR34365">
    <property type="entry name" value="ENOLASE (DUF1399)"/>
    <property type="match status" value="1"/>
</dbReference>
<name>C5FSH9_ARTOC</name>
<dbReference type="OrthoDB" id="2684236at2759"/>
<evidence type="ECO:0008006" key="4">
    <source>
        <dbReference type="Google" id="ProtNLM"/>
    </source>
</evidence>
<dbReference type="HOGENOM" id="CLU_010103_3_1_1"/>
<sequence length="716" mass="79431">MTSEPPQAYEPDLDGDIPVSPALRRPLNFDFKAAVEAKLTNTVMVDECIAHLKLLRSLADLRDFISKNNGLFGIYDSLADDFQDKEGSLKALALIREKRWGVYVTRAVHRFETWVRCCSPTGGPGSNRSCVTLSDVEENPEYRNFPRWPLRTLWDRSLVPPLDVVMVWHAYMLNPRDFLEDCLRLGKMGFWAAGLPLDVMDECIDNTNFEYMPGPTAIPNFEQETGLKWSNLDDPPFKTIQCPGCYGDVTAFWTEDCPQLGTLDDPFIHCRGYADKEFKIQCQRCHLFITQEKLRLGKFRNDIRLLVEQGILLPGTLLTTDGVVDNPRTLANSVLFPNKLIAGSLYSKLFNETDLQRDTNATMFKARDIIGQAILEGGKTRANERIAIRRMMSRYWENSSPFALDLIGAVIRQGVFIDKMDKIDWLHSPALESTMDRLIKKYVIFFRIIAQNKGKLAVPTLDVDLAWHTHQLRPQRYYNYSTQVTYTFVNHDDKVIESQLSDGFEWTSKQYQKFTGGEIYSECTCWYCEAVREPHIHSIFSKTASTARRNAAQLHQRDDISPDPQKNAHISAHNSVREPNSPASRARAKIKFIELKHQHNKVIKRANKRGVGNKEEGIPMYYWGIPLVGGAFFLPFAMDPAISCDMYPSNPACLATPESEAGGCVAGTCFGTVFAGVCSAEGGSAGCGGGSGGCGGGGGGCGGGGGGGGCGGGGGS</sequence>
<dbReference type="EMBL" id="DS995705">
    <property type="protein sequence ID" value="EEQ32832.1"/>
    <property type="molecule type" value="Genomic_DNA"/>
</dbReference>
<dbReference type="RefSeq" id="XP_002845782.1">
    <property type="nucleotide sequence ID" value="XM_002845736.1"/>
</dbReference>
<dbReference type="Pfam" id="PF07173">
    <property type="entry name" value="GRDP-like"/>
    <property type="match status" value="1"/>
</dbReference>
<dbReference type="PANTHER" id="PTHR34365:SF7">
    <property type="entry name" value="GLYCINE-RICH DOMAIN-CONTAINING PROTEIN 1"/>
    <property type="match status" value="1"/>
</dbReference>
<dbReference type="Proteomes" id="UP000002035">
    <property type="component" value="Unassembled WGS sequence"/>
</dbReference>
<dbReference type="OMA" id="YCEAIRA"/>
<accession>C5FSH9</accession>
<evidence type="ECO:0000256" key="1">
    <source>
        <dbReference type="SAM" id="MobiDB-lite"/>
    </source>
</evidence>
<keyword evidence="3" id="KW-1185">Reference proteome</keyword>
<organism evidence="2 3">
    <name type="scientific">Arthroderma otae (strain ATCC MYA-4605 / CBS 113480)</name>
    <name type="common">Microsporum canis</name>
    <dbReference type="NCBI Taxonomy" id="554155"/>
    <lineage>
        <taxon>Eukaryota</taxon>
        <taxon>Fungi</taxon>
        <taxon>Dikarya</taxon>
        <taxon>Ascomycota</taxon>
        <taxon>Pezizomycotina</taxon>
        <taxon>Eurotiomycetes</taxon>
        <taxon>Eurotiomycetidae</taxon>
        <taxon>Onygenales</taxon>
        <taxon>Arthrodermataceae</taxon>
        <taxon>Microsporum</taxon>
    </lineage>
</organism>
<dbReference type="eggNOG" id="ENOG502RYJ5">
    <property type="taxonomic scope" value="Eukaryota"/>
</dbReference>
<dbReference type="InterPro" id="IPR009836">
    <property type="entry name" value="GRDP-like"/>
</dbReference>
<feature type="compositionally biased region" description="Polar residues" evidence="1">
    <location>
        <begin position="572"/>
        <end position="583"/>
    </location>
</feature>
<evidence type="ECO:0000313" key="3">
    <source>
        <dbReference type="Proteomes" id="UP000002035"/>
    </source>
</evidence>